<dbReference type="EMBL" id="JAJJMO010000001">
    <property type="protein sequence ID" value="MCC9072169.1"/>
    <property type="molecule type" value="Genomic_DNA"/>
</dbReference>
<accession>A0ABS8MTT3</accession>
<dbReference type="RefSeq" id="WP_229988932.1">
    <property type="nucleotide sequence ID" value="NZ_JAJJMO010000001.1"/>
</dbReference>
<evidence type="ECO:0000313" key="1">
    <source>
        <dbReference type="EMBL" id="MCC9072169.1"/>
    </source>
</evidence>
<name>A0ABS8MTT3_9FLAO</name>
<dbReference type="Proteomes" id="UP001430919">
    <property type="component" value="Unassembled WGS sequence"/>
</dbReference>
<evidence type="ECO:0008006" key="3">
    <source>
        <dbReference type="Google" id="ProtNLM"/>
    </source>
</evidence>
<comment type="caution">
    <text evidence="1">The sequence shown here is derived from an EMBL/GenBank/DDBJ whole genome shotgun (WGS) entry which is preliminary data.</text>
</comment>
<organism evidence="1 2">
    <name type="scientific">Flavobacterium pisciphilum</name>
    <dbReference type="NCBI Taxonomy" id="2893755"/>
    <lineage>
        <taxon>Bacteria</taxon>
        <taxon>Pseudomonadati</taxon>
        <taxon>Bacteroidota</taxon>
        <taxon>Flavobacteriia</taxon>
        <taxon>Flavobacteriales</taxon>
        <taxon>Flavobacteriaceae</taxon>
        <taxon>Flavobacterium</taxon>
    </lineage>
</organism>
<reference evidence="1" key="1">
    <citation type="submission" date="2021-11" db="EMBL/GenBank/DDBJ databases">
        <title>Description of novel Flavobacterium species.</title>
        <authorList>
            <person name="Saticioglu I.B."/>
            <person name="Ay H."/>
            <person name="Altun S."/>
            <person name="Duman M."/>
        </authorList>
    </citation>
    <scope>NUCLEOTIDE SEQUENCE</scope>
    <source>
        <strain evidence="1">F-65</strain>
    </source>
</reference>
<dbReference type="PROSITE" id="PS51257">
    <property type="entry name" value="PROKAR_LIPOPROTEIN"/>
    <property type="match status" value="1"/>
</dbReference>
<proteinExistence type="predicted"/>
<gene>
    <name evidence="1" type="ORF">LNQ49_11310</name>
</gene>
<sequence length="193" mass="22706">MKRTSILFLFSLAIISCGKNKEEKMFTEFKAKELQEALKTTPEELNFKIESITKTKEIKASDSIKYLHSKLLETYKGAEEEKNIITYDYAIKQIDTLITSIQELISLNTQAGKSYENYDFKDERDNWIKKKTNLEAWKNETEEYSKNKNKILSIEYTVKYAIDNPLLKIKQNFTSQIYSNRENAKIINEIKKE</sequence>
<evidence type="ECO:0000313" key="2">
    <source>
        <dbReference type="Proteomes" id="UP001430919"/>
    </source>
</evidence>
<keyword evidence="2" id="KW-1185">Reference proteome</keyword>
<protein>
    <recommendedName>
        <fullName evidence="3">Lipoprotein</fullName>
    </recommendedName>
</protein>